<dbReference type="AlphaFoldDB" id="N6T9U5"/>
<proteinExistence type="predicted"/>
<sequence length="119" mass="13727">MIEKKAFYGQMMQPFQEAKHSTVIILIFGASRIREWFEGMMGPSPLWPTCRYRGGPVNWPAQSHDLNPLDYYLWGYTSNIIYATEVDSPEELQRRICATGNQIISPNILGKGPEYFHNL</sequence>
<name>N6T9U5_DENPD</name>
<dbReference type="EMBL" id="KB741044">
    <property type="protein sequence ID" value="ENN74508.1"/>
    <property type="molecule type" value="Genomic_DNA"/>
</dbReference>
<evidence type="ECO:0000313" key="1">
    <source>
        <dbReference type="EMBL" id="ENN74508.1"/>
    </source>
</evidence>
<feature type="non-terminal residue" evidence="1">
    <location>
        <position position="1"/>
    </location>
</feature>
<dbReference type="PANTHER" id="PTHR47326">
    <property type="entry name" value="TRANSPOSABLE ELEMENT TC3 TRANSPOSASE-LIKE PROTEIN"/>
    <property type="match status" value="1"/>
</dbReference>
<dbReference type="HOGENOM" id="CLU_2063830_0_0_1"/>
<reference evidence="1" key="1">
    <citation type="journal article" date="2013" name="Genome Biol.">
        <title>Draft genome of the mountain pine beetle, Dendroctonus ponderosae Hopkins, a major forest pest.</title>
        <authorList>
            <person name="Keeling C.I."/>
            <person name="Yuen M.M."/>
            <person name="Liao N.Y."/>
            <person name="Docking T.R."/>
            <person name="Chan S.K."/>
            <person name="Taylor G.A."/>
            <person name="Palmquist D.L."/>
            <person name="Jackman S.D."/>
            <person name="Nguyen A."/>
            <person name="Li M."/>
            <person name="Henderson H."/>
            <person name="Janes J.K."/>
            <person name="Zhao Y."/>
            <person name="Pandoh P."/>
            <person name="Moore R."/>
            <person name="Sperling F.A."/>
            <person name="Huber D.P."/>
            <person name="Birol I."/>
            <person name="Jones S.J."/>
            <person name="Bohlmann J."/>
        </authorList>
    </citation>
    <scope>NUCLEOTIDE SEQUENCE</scope>
</reference>
<dbReference type="PANTHER" id="PTHR47326:SF1">
    <property type="entry name" value="HTH PSQ-TYPE DOMAIN-CONTAINING PROTEIN"/>
    <property type="match status" value="1"/>
</dbReference>
<dbReference type="GO" id="GO:0003676">
    <property type="term" value="F:nucleic acid binding"/>
    <property type="evidence" value="ECO:0007669"/>
    <property type="project" value="InterPro"/>
</dbReference>
<protein>
    <submittedName>
        <fullName evidence="1">Uncharacterized protein</fullName>
    </submittedName>
</protein>
<dbReference type="Gene3D" id="3.30.420.10">
    <property type="entry name" value="Ribonuclease H-like superfamily/Ribonuclease H"/>
    <property type="match status" value="1"/>
</dbReference>
<gene>
    <name evidence="1" type="ORF">YQE_08907</name>
</gene>
<organism evidence="1">
    <name type="scientific">Dendroctonus ponderosae</name>
    <name type="common">Mountain pine beetle</name>
    <dbReference type="NCBI Taxonomy" id="77166"/>
    <lineage>
        <taxon>Eukaryota</taxon>
        <taxon>Metazoa</taxon>
        <taxon>Ecdysozoa</taxon>
        <taxon>Arthropoda</taxon>
        <taxon>Hexapoda</taxon>
        <taxon>Insecta</taxon>
        <taxon>Pterygota</taxon>
        <taxon>Neoptera</taxon>
        <taxon>Endopterygota</taxon>
        <taxon>Coleoptera</taxon>
        <taxon>Polyphaga</taxon>
        <taxon>Cucujiformia</taxon>
        <taxon>Curculionidae</taxon>
        <taxon>Scolytinae</taxon>
        <taxon>Dendroctonus</taxon>
    </lineage>
</organism>
<dbReference type="InterPro" id="IPR036397">
    <property type="entry name" value="RNaseH_sf"/>
</dbReference>
<accession>N6T9U5</accession>